<dbReference type="InterPro" id="IPR007396">
    <property type="entry name" value="TR_PAI2-type"/>
</dbReference>
<dbReference type="RefSeq" id="WP_146883939.1">
    <property type="nucleotide sequence ID" value="NZ_BJXB01000006.1"/>
</dbReference>
<keyword evidence="2" id="KW-1185">Reference proteome</keyword>
<dbReference type="OrthoDB" id="9794948at2"/>
<sequence length="194" mass="22166">MYIPHAFQQNDPNELQRFMEAHSFATLISTNPFMASHLPLTIENGRITGHLAKANPQSTLDGQEVLVVFQGPHAYITPEWYQKTGQVPTWNYTAVHAYGTLQAIREPERISMHLHQLVRQHEHPRDTPWQLDLTEEGLQKMARAIVVFEIPIQKLEGKYKLSQNRKPDEQHRVVEGLEASGSGDVAGLMKKWVL</sequence>
<comment type="caution">
    <text evidence="1">The sequence shown here is derived from an EMBL/GenBank/DDBJ whole genome shotgun (WGS) entry which is preliminary data.</text>
</comment>
<dbReference type="PANTHER" id="PTHR35802:SF1">
    <property type="entry name" value="PROTEASE SYNTHASE AND SPORULATION PROTEIN PAI 2"/>
    <property type="match status" value="1"/>
</dbReference>
<evidence type="ECO:0000313" key="2">
    <source>
        <dbReference type="Proteomes" id="UP000321306"/>
    </source>
</evidence>
<dbReference type="PANTHER" id="PTHR35802">
    <property type="entry name" value="PROTEASE SYNTHASE AND SPORULATION PROTEIN PAI 2"/>
    <property type="match status" value="1"/>
</dbReference>
<dbReference type="EMBL" id="BJXB01000006">
    <property type="protein sequence ID" value="GEM46123.1"/>
    <property type="molecule type" value="Genomic_DNA"/>
</dbReference>
<name>A0A511MZV6_DEIC1</name>
<dbReference type="Proteomes" id="UP000321306">
    <property type="component" value="Unassembled WGS sequence"/>
</dbReference>
<reference evidence="1 2" key="1">
    <citation type="submission" date="2019-07" db="EMBL/GenBank/DDBJ databases">
        <title>Whole genome shotgun sequence of Deinococcus cellulosilyticus NBRC 106333.</title>
        <authorList>
            <person name="Hosoyama A."/>
            <person name="Uohara A."/>
            <person name="Ohji S."/>
            <person name="Ichikawa N."/>
        </authorList>
    </citation>
    <scope>NUCLEOTIDE SEQUENCE [LARGE SCALE GENOMIC DNA]</scope>
    <source>
        <strain evidence="1 2">NBRC 106333</strain>
    </source>
</reference>
<accession>A0A511MZV6</accession>
<dbReference type="AlphaFoldDB" id="A0A511MZV6"/>
<protein>
    <submittedName>
        <fullName evidence="1">Transcriptional regulator</fullName>
    </submittedName>
</protein>
<dbReference type="Gene3D" id="2.30.110.10">
    <property type="entry name" value="Electron Transport, Fmn-binding Protein, Chain A"/>
    <property type="match status" value="1"/>
</dbReference>
<dbReference type="InterPro" id="IPR012349">
    <property type="entry name" value="Split_barrel_FMN-bd"/>
</dbReference>
<organism evidence="1 2">
    <name type="scientific">Deinococcus cellulosilyticus (strain DSM 18568 / NBRC 106333 / KACC 11606 / 5516J-15)</name>
    <dbReference type="NCBI Taxonomy" id="1223518"/>
    <lineage>
        <taxon>Bacteria</taxon>
        <taxon>Thermotogati</taxon>
        <taxon>Deinococcota</taxon>
        <taxon>Deinococci</taxon>
        <taxon>Deinococcales</taxon>
        <taxon>Deinococcaceae</taxon>
        <taxon>Deinococcus</taxon>
    </lineage>
</organism>
<dbReference type="SUPFAM" id="SSF50475">
    <property type="entry name" value="FMN-binding split barrel"/>
    <property type="match status" value="1"/>
</dbReference>
<dbReference type="Pfam" id="PF04299">
    <property type="entry name" value="FMN_bind_2"/>
    <property type="match status" value="1"/>
</dbReference>
<dbReference type="PIRSF" id="PIRSF010372">
    <property type="entry name" value="PaiB"/>
    <property type="match status" value="1"/>
</dbReference>
<proteinExistence type="predicted"/>
<gene>
    <name evidence="1" type="ORF">DC3_17580</name>
</gene>
<evidence type="ECO:0000313" key="1">
    <source>
        <dbReference type="EMBL" id="GEM46123.1"/>
    </source>
</evidence>